<dbReference type="GO" id="GO:0008270">
    <property type="term" value="F:zinc ion binding"/>
    <property type="evidence" value="ECO:0007669"/>
    <property type="project" value="UniProtKB-KW"/>
</dbReference>
<feature type="region of interest" description="Disordered" evidence="5">
    <location>
        <begin position="464"/>
        <end position="484"/>
    </location>
</feature>
<dbReference type="InterPro" id="IPR013083">
    <property type="entry name" value="Znf_RING/FYVE/PHD"/>
</dbReference>
<evidence type="ECO:0000313" key="8">
    <source>
        <dbReference type="Proteomes" id="UP001385951"/>
    </source>
</evidence>
<feature type="region of interest" description="Disordered" evidence="5">
    <location>
        <begin position="350"/>
        <end position="374"/>
    </location>
</feature>
<dbReference type="CDD" id="cd16469">
    <property type="entry name" value="RING-H2_RNF24-like"/>
    <property type="match status" value="1"/>
</dbReference>
<feature type="region of interest" description="Disordered" evidence="5">
    <location>
        <begin position="1"/>
        <end position="220"/>
    </location>
</feature>
<feature type="compositionally biased region" description="Basic and acidic residues" evidence="5">
    <location>
        <begin position="55"/>
        <end position="65"/>
    </location>
</feature>
<feature type="compositionally biased region" description="Pro residues" evidence="5">
    <location>
        <begin position="730"/>
        <end position="741"/>
    </location>
</feature>
<evidence type="ECO:0000256" key="5">
    <source>
        <dbReference type="SAM" id="MobiDB-lite"/>
    </source>
</evidence>
<dbReference type="PROSITE" id="PS50089">
    <property type="entry name" value="ZF_RING_2"/>
    <property type="match status" value="1"/>
</dbReference>
<feature type="region of interest" description="Disordered" evidence="5">
    <location>
        <begin position="800"/>
        <end position="819"/>
    </location>
</feature>
<dbReference type="InterPro" id="IPR053238">
    <property type="entry name" value="RING-H2_zinc_finger"/>
</dbReference>
<feature type="compositionally biased region" description="Basic and acidic residues" evidence="5">
    <location>
        <begin position="572"/>
        <end position="587"/>
    </location>
</feature>
<dbReference type="Pfam" id="PF13639">
    <property type="entry name" value="zf-RING_2"/>
    <property type="match status" value="1"/>
</dbReference>
<reference evidence="7 8" key="1">
    <citation type="submission" date="2022-09" db="EMBL/GenBank/DDBJ databases">
        <authorList>
            <person name="Palmer J.M."/>
        </authorList>
    </citation>
    <scope>NUCLEOTIDE SEQUENCE [LARGE SCALE GENOMIC DNA]</scope>
    <source>
        <strain evidence="7 8">DSM 7382</strain>
    </source>
</reference>
<dbReference type="InterPro" id="IPR001841">
    <property type="entry name" value="Znf_RING"/>
</dbReference>
<dbReference type="PANTHER" id="PTHR14155">
    <property type="entry name" value="RING FINGER DOMAIN-CONTAINING"/>
    <property type="match status" value="1"/>
</dbReference>
<evidence type="ECO:0000256" key="2">
    <source>
        <dbReference type="ARBA" id="ARBA00022771"/>
    </source>
</evidence>
<feature type="compositionally biased region" description="Low complexity" evidence="5">
    <location>
        <begin position="644"/>
        <end position="656"/>
    </location>
</feature>
<dbReference type="PANTHER" id="PTHR14155:SF627">
    <property type="entry name" value="OS06G0192800 PROTEIN"/>
    <property type="match status" value="1"/>
</dbReference>
<evidence type="ECO:0000256" key="1">
    <source>
        <dbReference type="ARBA" id="ARBA00022723"/>
    </source>
</evidence>
<dbReference type="Gene3D" id="3.30.40.10">
    <property type="entry name" value="Zinc/RING finger domain, C3HC4 (zinc finger)"/>
    <property type="match status" value="1"/>
</dbReference>
<keyword evidence="8" id="KW-1185">Reference proteome</keyword>
<feature type="compositionally biased region" description="Polar residues" evidence="5">
    <location>
        <begin position="930"/>
        <end position="941"/>
    </location>
</feature>
<feature type="region of interest" description="Disordered" evidence="5">
    <location>
        <begin position="249"/>
        <end position="300"/>
    </location>
</feature>
<feature type="domain" description="RING-type" evidence="6">
    <location>
        <begin position="1128"/>
        <end position="1170"/>
    </location>
</feature>
<dbReference type="AlphaFoldDB" id="A0AAW0FZ55"/>
<dbReference type="EMBL" id="JASBNA010000020">
    <property type="protein sequence ID" value="KAK7685402.1"/>
    <property type="molecule type" value="Genomic_DNA"/>
</dbReference>
<feature type="region of interest" description="Disordered" evidence="5">
    <location>
        <begin position="908"/>
        <end position="1038"/>
    </location>
</feature>
<feature type="compositionally biased region" description="Acidic residues" evidence="5">
    <location>
        <begin position="419"/>
        <end position="428"/>
    </location>
</feature>
<dbReference type="SUPFAM" id="SSF57850">
    <property type="entry name" value="RING/U-box"/>
    <property type="match status" value="1"/>
</dbReference>
<comment type="caution">
    <text evidence="7">The sequence shown here is derived from an EMBL/GenBank/DDBJ whole genome shotgun (WGS) entry which is preliminary data.</text>
</comment>
<dbReference type="SMART" id="SM00184">
    <property type="entry name" value="RING"/>
    <property type="match status" value="1"/>
</dbReference>
<gene>
    <name evidence="7" type="ORF">QCA50_011265</name>
</gene>
<feature type="compositionally biased region" description="Polar residues" evidence="5">
    <location>
        <begin position="657"/>
        <end position="670"/>
    </location>
</feature>
<keyword evidence="1" id="KW-0479">Metal-binding</keyword>
<keyword evidence="2 4" id="KW-0863">Zinc-finger</keyword>
<proteinExistence type="predicted"/>
<feature type="region of interest" description="Disordered" evidence="5">
    <location>
        <begin position="526"/>
        <end position="601"/>
    </location>
</feature>
<feature type="compositionally biased region" description="Polar residues" evidence="5">
    <location>
        <begin position="1025"/>
        <end position="1038"/>
    </location>
</feature>
<feature type="compositionally biased region" description="Polar residues" evidence="5">
    <location>
        <begin position="350"/>
        <end position="366"/>
    </location>
</feature>
<evidence type="ECO:0000313" key="7">
    <source>
        <dbReference type="EMBL" id="KAK7685402.1"/>
    </source>
</evidence>
<protein>
    <recommendedName>
        <fullName evidence="6">RING-type domain-containing protein</fullName>
    </recommendedName>
</protein>
<feature type="compositionally biased region" description="Polar residues" evidence="5">
    <location>
        <begin position="7"/>
        <end position="34"/>
    </location>
</feature>
<name>A0AAW0FZ55_9APHY</name>
<feature type="compositionally biased region" description="Low complexity" evidence="5">
    <location>
        <begin position="267"/>
        <end position="278"/>
    </location>
</feature>
<accession>A0AAW0FZ55</accession>
<feature type="compositionally biased region" description="Low complexity" evidence="5">
    <location>
        <begin position="202"/>
        <end position="215"/>
    </location>
</feature>
<sequence>MVPPPDNLSSSGPQGRTDSNPNRLYLTHVTTHHGQLTLIPPQNAGRIRKMKPKPARSERRRENPEPRFNTAAPAPSRRTHTVSGRLQRPNLSTRLPRDPEIPDEPPPTFEEAIATPIYRPPSNTVLNSSFQVEVPPPPIDHSNTEDEPSTTGDSVESSFERQDLDSDLQTNASTHGYPHSDEVPDVTEPLSDPLVPSPSPASPNSVPPTSSSVASRRLQGSLTVAPAHSFSDLRQIHVSDHLRARERVLSSPLTPLRRRGTTPAPQSPSSRSPLSRLQEQPAIPTSHNGHPETRPCLPSRNLHHLSEDVDSRISMELLEGESSWVADLEGGLPLERRVVREFERLQLAQADTNNIPTATNTPQTGVRSLPHPSSDLGPNNDIHGDEELHEHSLCSRCATLRHEESPRAQSPLSESIFTNDDDDDDDGGGPEPAADAWVPVPIPSSPKGVHPLLQRLFTPSKFHLPTTSVSTPTSPQATSPKPWESTITLQSSLSISPTKKSPLGLGQAVKKKESVVFRKFFPLKTKDREASPPSDSGTGTEDDLGTWEVVDRGCLPEPEEADLSPTNKNKGKNKEKDRKRGKDKETMPESSPPKFNIRHLHPHLSTTAFLNRPVRHPTSPISPSPASSFPSFAQNSSKVTLLTPDSPSGSSDQSVSAHSETGPSISSIKGQNPLAEERKSRRPPPPIPPRKLKPSFGQNSRIVWKTPSVDPPMRTEIDIHEPTSPALSHKPPPPPPLPPASTRPSIERIITPASPFERPHTNSFLSSSNLHPAQTTANSALDTLMHSSRDLATASSNIATRHISPSKSQFLPPPSPHLTRSRQLIVPTATSVSSVSSASSSPLSRRVALSSASIPSTPVVTPAPCIRTPTIAPTNPPPTSRIRHIRQLAPITVTPTSVYEDEYPDSLPQLQVSSDSESEAGHDEEMTPYIPTSSLTSTPNRSPAYLPLSTSPFSTAGSISASPSFTPPRTPTTPTRHYPGRPLPLPPAESSPFGRPIMLSPSSTPGNSPHALGGPYGPRVPSPLLTPSTPQRTSPTLQASIPSEYSQLTDLDILASRLEEGSLDGRNYEDYLLLSEFVGPARPSRHSASTDPSSEPMIGQIEIARRRVTKEGRVKLKLVLLGAAVDKCGICLSQFREKQEAGLLPMCQHAFHDRCLRRWLAQNRTCPMCRAQL</sequence>
<keyword evidence="3" id="KW-0862">Zinc</keyword>
<feature type="compositionally biased region" description="Polar residues" evidence="5">
    <location>
        <begin position="800"/>
        <end position="809"/>
    </location>
</feature>
<feature type="compositionally biased region" description="Polar residues" evidence="5">
    <location>
        <begin position="948"/>
        <end position="964"/>
    </location>
</feature>
<feature type="compositionally biased region" description="Low complexity" evidence="5">
    <location>
        <begin position="465"/>
        <end position="484"/>
    </location>
</feature>
<evidence type="ECO:0000259" key="6">
    <source>
        <dbReference type="PROSITE" id="PS50089"/>
    </source>
</evidence>
<feature type="region of interest" description="Disordered" evidence="5">
    <location>
        <begin position="613"/>
        <end position="744"/>
    </location>
</feature>
<feature type="compositionally biased region" description="Polar residues" evidence="5">
    <location>
        <begin position="81"/>
        <end position="93"/>
    </location>
</feature>
<feature type="compositionally biased region" description="Low complexity" evidence="5">
    <location>
        <begin position="617"/>
        <end position="637"/>
    </location>
</feature>
<feature type="compositionally biased region" description="Polar residues" evidence="5">
    <location>
        <begin position="121"/>
        <end position="131"/>
    </location>
</feature>
<dbReference type="Proteomes" id="UP001385951">
    <property type="component" value="Unassembled WGS sequence"/>
</dbReference>
<feature type="compositionally biased region" description="Polar residues" evidence="5">
    <location>
        <begin position="407"/>
        <end position="418"/>
    </location>
</feature>
<organism evidence="7 8">
    <name type="scientific">Cerrena zonata</name>
    <dbReference type="NCBI Taxonomy" id="2478898"/>
    <lineage>
        <taxon>Eukaryota</taxon>
        <taxon>Fungi</taxon>
        <taxon>Dikarya</taxon>
        <taxon>Basidiomycota</taxon>
        <taxon>Agaricomycotina</taxon>
        <taxon>Agaricomycetes</taxon>
        <taxon>Polyporales</taxon>
        <taxon>Cerrenaceae</taxon>
        <taxon>Cerrena</taxon>
    </lineage>
</organism>
<evidence type="ECO:0000256" key="4">
    <source>
        <dbReference type="PROSITE-ProRule" id="PRU00175"/>
    </source>
</evidence>
<evidence type="ECO:0000256" key="3">
    <source>
        <dbReference type="ARBA" id="ARBA00022833"/>
    </source>
</evidence>
<feature type="region of interest" description="Disordered" evidence="5">
    <location>
        <begin position="402"/>
        <end position="436"/>
    </location>
</feature>